<evidence type="ECO:0000313" key="4">
    <source>
        <dbReference type="Proteomes" id="UP000298663"/>
    </source>
</evidence>
<reference evidence="3 4" key="1">
    <citation type="journal article" date="2015" name="Genome Biol.">
        <title>Comparative genomics of Steinernema reveals deeply conserved gene regulatory networks.</title>
        <authorList>
            <person name="Dillman A.R."/>
            <person name="Macchietto M."/>
            <person name="Porter C.F."/>
            <person name="Rogers A."/>
            <person name="Williams B."/>
            <person name="Antoshechkin I."/>
            <person name="Lee M.M."/>
            <person name="Goodwin Z."/>
            <person name="Lu X."/>
            <person name="Lewis E.E."/>
            <person name="Goodrich-Blair H."/>
            <person name="Stock S.P."/>
            <person name="Adams B.J."/>
            <person name="Sternberg P.W."/>
            <person name="Mortazavi A."/>
        </authorList>
    </citation>
    <scope>NUCLEOTIDE SEQUENCE [LARGE SCALE GENOMIC DNA]</scope>
    <source>
        <strain evidence="3 4">ALL</strain>
    </source>
</reference>
<reference evidence="3 4" key="2">
    <citation type="journal article" date="2019" name="G3 (Bethesda)">
        <title>Hybrid Assembly of the Genome of the Entomopathogenic Nematode Steinernema carpocapsae Identifies the X-Chromosome.</title>
        <authorList>
            <person name="Serra L."/>
            <person name="Macchietto M."/>
            <person name="Macias-Munoz A."/>
            <person name="McGill C.J."/>
            <person name="Rodriguez I.M."/>
            <person name="Rodriguez B."/>
            <person name="Murad R."/>
            <person name="Mortazavi A."/>
        </authorList>
    </citation>
    <scope>NUCLEOTIDE SEQUENCE [LARGE SCALE GENOMIC DNA]</scope>
    <source>
        <strain evidence="3 4">ALL</strain>
    </source>
</reference>
<accession>A0A4U5M3I3</accession>
<feature type="region of interest" description="Disordered" evidence="1">
    <location>
        <begin position="86"/>
        <end position="106"/>
    </location>
</feature>
<proteinExistence type="predicted"/>
<protein>
    <submittedName>
        <fullName evidence="3">Uncharacterized protein</fullName>
    </submittedName>
</protein>
<gene>
    <name evidence="3" type="ORF">L596_027159</name>
</gene>
<dbReference type="AlphaFoldDB" id="A0A4U5M3I3"/>
<dbReference type="Proteomes" id="UP000298663">
    <property type="component" value="Unassembled WGS sequence"/>
</dbReference>
<evidence type="ECO:0000256" key="1">
    <source>
        <dbReference type="SAM" id="MobiDB-lite"/>
    </source>
</evidence>
<evidence type="ECO:0000256" key="2">
    <source>
        <dbReference type="SAM" id="Phobius"/>
    </source>
</evidence>
<keyword evidence="2" id="KW-0812">Transmembrane</keyword>
<evidence type="ECO:0000313" key="3">
    <source>
        <dbReference type="EMBL" id="TKR63316.1"/>
    </source>
</evidence>
<feature type="transmembrane region" description="Helical" evidence="2">
    <location>
        <begin position="6"/>
        <end position="27"/>
    </location>
</feature>
<keyword evidence="4" id="KW-1185">Reference proteome</keyword>
<keyword evidence="2" id="KW-1133">Transmembrane helix</keyword>
<keyword evidence="2" id="KW-0472">Membrane</keyword>
<sequence>MLLHGLGPLLATLLVILGWSVLITAIVDLGSENYRYCDMSQFQNTYFHTVTCDGYVRVKMDYDSFEAMNKEIDKILENRTILHPEPRRPRVLPQRNPLDLLQDVGP</sequence>
<dbReference type="EMBL" id="AZBU02000010">
    <property type="protein sequence ID" value="TKR63316.1"/>
    <property type="molecule type" value="Genomic_DNA"/>
</dbReference>
<comment type="caution">
    <text evidence="3">The sequence shown here is derived from an EMBL/GenBank/DDBJ whole genome shotgun (WGS) entry which is preliminary data.</text>
</comment>
<name>A0A4U5M3I3_STECR</name>
<organism evidence="3 4">
    <name type="scientific">Steinernema carpocapsae</name>
    <name type="common">Entomopathogenic nematode</name>
    <dbReference type="NCBI Taxonomy" id="34508"/>
    <lineage>
        <taxon>Eukaryota</taxon>
        <taxon>Metazoa</taxon>
        <taxon>Ecdysozoa</taxon>
        <taxon>Nematoda</taxon>
        <taxon>Chromadorea</taxon>
        <taxon>Rhabditida</taxon>
        <taxon>Tylenchina</taxon>
        <taxon>Panagrolaimomorpha</taxon>
        <taxon>Strongyloidoidea</taxon>
        <taxon>Steinernematidae</taxon>
        <taxon>Steinernema</taxon>
    </lineage>
</organism>